<dbReference type="OrthoDB" id="465033at2"/>
<dbReference type="EMBL" id="CP003630">
    <property type="protein sequence ID" value="AFZ20912.1"/>
    <property type="molecule type" value="Genomic_DNA"/>
</dbReference>
<dbReference type="RefSeq" id="WP_015185045.1">
    <property type="nucleotide sequence ID" value="NC_019738.1"/>
</dbReference>
<dbReference type="AlphaFoldDB" id="K9WMY0"/>
<evidence type="ECO:0008006" key="4">
    <source>
        <dbReference type="Google" id="ProtNLM"/>
    </source>
</evidence>
<feature type="transmembrane region" description="Helical" evidence="1">
    <location>
        <begin position="241"/>
        <end position="258"/>
    </location>
</feature>
<evidence type="ECO:0000256" key="1">
    <source>
        <dbReference type="SAM" id="Phobius"/>
    </source>
</evidence>
<dbReference type="eggNOG" id="ENOG50331NK">
    <property type="taxonomic scope" value="Bacteria"/>
</dbReference>
<keyword evidence="1" id="KW-0472">Membrane</keyword>
<sequence length="281" mass="31663">MDSLHTKEYQETQDDEISLAEVKQFFRNNWKFIGLTTVVLSAIAIPLSLLKPQQYQKQLTLAVEPVPLTIAGQSLLQLDATQASNLAVKFLKNQKLDSISAQPQYDPIAQEIQLSLQSANASSLKEISPKIISQVETGFQTKLDQAIESRLTNIEQEQNKRRQVQTQLEQQITQFSPNNTARLNALEEQRAQVITNLALTEYDRKYLEQAHKELSKFTAKLISVQIVKESEVQPTRSLKQVAVIAVIGSFLLAVFAASTRHQILRLKKELSQQKPQSSPDV</sequence>
<reference evidence="2 3" key="1">
    <citation type="submission" date="2012-06" db="EMBL/GenBank/DDBJ databases">
        <title>Finished chromosome of genome of Microcoleus sp. PCC 7113.</title>
        <authorList>
            <consortium name="US DOE Joint Genome Institute"/>
            <person name="Gugger M."/>
            <person name="Coursin T."/>
            <person name="Rippka R."/>
            <person name="Tandeau De Marsac N."/>
            <person name="Huntemann M."/>
            <person name="Wei C.-L."/>
            <person name="Han J."/>
            <person name="Detter J.C."/>
            <person name="Han C."/>
            <person name="Tapia R."/>
            <person name="Chen A."/>
            <person name="Kyrpides N."/>
            <person name="Mavromatis K."/>
            <person name="Markowitz V."/>
            <person name="Szeto E."/>
            <person name="Ivanova N."/>
            <person name="Pagani I."/>
            <person name="Pati A."/>
            <person name="Goodwin L."/>
            <person name="Nordberg H.P."/>
            <person name="Cantor M.N."/>
            <person name="Hua S.X."/>
            <person name="Woyke T."/>
            <person name="Kerfeld C.A."/>
        </authorList>
    </citation>
    <scope>NUCLEOTIDE SEQUENCE [LARGE SCALE GENOMIC DNA]</scope>
    <source>
        <strain evidence="2 3">PCC 7113</strain>
    </source>
</reference>
<dbReference type="STRING" id="1173027.Mic7113_5263"/>
<keyword evidence="3" id="KW-1185">Reference proteome</keyword>
<gene>
    <name evidence="2" type="ORF">Mic7113_5263</name>
</gene>
<evidence type="ECO:0000313" key="3">
    <source>
        <dbReference type="Proteomes" id="UP000010471"/>
    </source>
</evidence>
<dbReference type="HOGENOM" id="CLU_989754_0_0_3"/>
<name>K9WMY0_9CYAN</name>
<keyword evidence="1" id="KW-1133">Transmembrane helix</keyword>
<protein>
    <recommendedName>
        <fullName evidence="4">Lipopolysaccharide biosynthesis protein</fullName>
    </recommendedName>
</protein>
<dbReference type="Proteomes" id="UP000010471">
    <property type="component" value="Chromosome"/>
</dbReference>
<keyword evidence="1" id="KW-0812">Transmembrane</keyword>
<proteinExistence type="predicted"/>
<feature type="transmembrane region" description="Helical" evidence="1">
    <location>
        <begin position="32"/>
        <end position="50"/>
    </location>
</feature>
<organism evidence="2 3">
    <name type="scientific">Allocoleopsis franciscana PCC 7113</name>
    <dbReference type="NCBI Taxonomy" id="1173027"/>
    <lineage>
        <taxon>Bacteria</taxon>
        <taxon>Bacillati</taxon>
        <taxon>Cyanobacteriota</taxon>
        <taxon>Cyanophyceae</taxon>
        <taxon>Coleofasciculales</taxon>
        <taxon>Coleofasciculaceae</taxon>
        <taxon>Allocoleopsis</taxon>
        <taxon>Allocoleopsis franciscana</taxon>
    </lineage>
</organism>
<evidence type="ECO:0000313" key="2">
    <source>
        <dbReference type="EMBL" id="AFZ20912.1"/>
    </source>
</evidence>
<accession>K9WMY0</accession>
<dbReference type="KEGG" id="mic:Mic7113_5263"/>